<dbReference type="eggNOG" id="ENOG502SZDI">
    <property type="taxonomic scope" value="Eukaryota"/>
</dbReference>
<comment type="cofactor">
    <cofactor evidence="1">
        <name>L-ascorbate</name>
        <dbReference type="ChEBI" id="CHEBI:38290"/>
    </cofactor>
</comment>
<feature type="domain" description="Fe2OG dioxygenase" evidence="6">
    <location>
        <begin position="352"/>
        <end position="440"/>
    </location>
</feature>
<evidence type="ECO:0000259" key="6">
    <source>
        <dbReference type="PROSITE" id="PS51471"/>
    </source>
</evidence>
<keyword evidence="5" id="KW-0408">Iron</keyword>
<evidence type="ECO:0000313" key="7">
    <source>
        <dbReference type="EMBL" id="EEC49843.1"/>
    </source>
</evidence>
<reference evidence="7 8" key="1">
    <citation type="journal article" date="2008" name="Nature">
        <title>The Phaeodactylum genome reveals the evolutionary history of diatom genomes.</title>
        <authorList>
            <person name="Bowler C."/>
            <person name="Allen A.E."/>
            <person name="Badger J.H."/>
            <person name="Grimwood J."/>
            <person name="Jabbari K."/>
            <person name="Kuo A."/>
            <person name="Maheswari U."/>
            <person name="Martens C."/>
            <person name="Maumus F."/>
            <person name="Otillar R.P."/>
            <person name="Rayko E."/>
            <person name="Salamov A."/>
            <person name="Vandepoele K."/>
            <person name="Beszteri B."/>
            <person name="Gruber A."/>
            <person name="Heijde M."/>
            <person name="Katinka M."/>
            <person name="Mock T."/>
            <person name="Valentin K."/>
            <person name="Verret F."/>
            <person name="Berges J.A."/>
            <person name="Brownlee C."/>
            <person name="Cadoret J.P."/>
            <person name="Chiovitti A."/>
            <person name="Choi C.J."/>
            <person name="Coesel S."/>
            <person name="De Martino A."/>
            <person name="Detter J.C."/>
            <person name="Durkin C."/>
            <person name="Falciatore A."/>
            <person name="Fournet J."/>
            <person name="Haruta M."/>
            <person name="Huysman M.J."/>
            <person name="Jenkins B.D."/>
            <person name="Jiroutova K."/>
            <person name="Jorgensen R.E."/>
            <person name="Joubert Y."/>
            <person name="Kaplan A."/>
            <person name="Kroger N."/>
            <person name="Kroth P.G."/>
            <person name="La Roche J."/>
            <person name="Lindquist E."/>
            <person name="Lommer M."/>
            <person name="Martin-Jezequel V."/>
            <person name="Lopez P.J."/>
            <person name="Lucas S."/>
            <person name="Mangogna M."/>
            <person name="McGinnis K."/>
            <person name="Medlin L.K."/>
            <person name="Montsant A."/>
            <person name="Oudot-Le Secq M.P."/>
            <person name="Napoli C."/>
            <person name="Obornik M."/>
            <person name="Parker M.S."/>
            <person name="Petit J.L."/>
            <person name="Porcel B.M."/>
            <person name="Poulsen N."/>
            <person name="Robison M."/>
            <person name="Rychlewski L."/>
            <person name="Rynearson T.A."/>
            <person name="Schmutz J."/>
            <person name="Shapiro H."/>
            <person name="Siaut M."/>
            <person name="Stanley M."/>
            <person name="Sussman M.R."/>
            <person name="Taylor A.R."/>
            <person name="Vardi A."/>
            <person name="von Dassow P."/>
            <person name="Vyverman W."/>
            <person name="Willis A."/>
            <person name="Wyrwicz L.S."/>
            <person name="Rokhsar D.S."/>
            <person name="Weissenbach J."/>
            <person name="Armbrust E.V."/>
            <person name="Green B.R."/>
            <person name="Van de Peer Y."/>
            <person name="Grigoriev I.V."/>
        </authorList>
    </citation>
    <scope>NUCLEOTIDE SEQUENCE [LARGE SCALE GENOMIC DNA]</scope>
    <source>
        <strain evidence="7 8">CCAP 1055/1</strain>
    </source>
</reference>
<dbReference type="GO" id="GO:0005506">
    <property type="term" value="F:iron ion binding"/>
    <property type="evidence" value="ECO:0007669"/>
    <property type="project" value="InterPro"/>
</dbReference>
<keyword evidence="3" id="KW-0223">Dioxygenase</keyword>
<accession>B7FTM8</accession>
<dbReference type="GO" id="GO:0051213">
    <property type="term" value="F:dioxygenase activity"/>
    <property type="evidence" value="ECO:0007669"/>
    <property type="project" value="UniProtKB-KW"/>
</dbReference>
<protein>
    <recommendedName>
        <fullName evidence="6">Fe2OG dioxygenase domain-containing protein</fullName>
    </recommendedName>
</protein>
<dbReference type="GO" id="GO:0031418">
    <property type="term" value="F:L-ascorbic acid binding"/>
    <property type="evidence" value="ECO:0007669"/>
    <property type="project" value="InterPro"/>
</dbReference>
<dbReference type="AlphaFoldDB" id="B7FTM8"/>
<name>B7FTM8_PHATC</name>
<keyword evidence="8" id="KW-1185">Reference proteome</keyword>
<evidence type="ECO:0000256" key="2">
    <source>
        <dbReference type="ARBA" id="ARBA00022723"/>
    </source>
</evidence>
<dbReference type="InterPro" id="IPR006620">
    <property type="entry name" value="Pro_4_hyd_alph"/>
</dbReference>
<evidence type="ECO:0000256" key="4">
    <source>
        <dbReference type="ARBA" id="ARBA00023002"/>
    </source>
</evidence>
<dbReference type="GO" id="GO:0016705">
    <property type="term" value="F:oxidoreductase activity, acting on paired donors, with incorporation or reduction of molecular oxygen"/>
    <property type="evidence" value="ECO:0007669"/>
    <property type="project" value="InterPro"/>
</dbReference>
<dbReference type="Proteomes" id="UP000000759">
    <property type="component" value="Chromosome 4"/>
</dbReference>
<sequence>MGPKGCRIGSRMRIVAVDAHKGVAARAPTRSTLFESVGTSLVGIPSSPPFFPNTPTKCVGVAGPPPRVKFPGTLERLRTRLMSVLPLPPPLAKRIIPYPGGGWLATNVESCQTETVSLKSPDTGASVSGRMNLTLDYEEVPFDEEPVAQVRLFKASTSFVGQKAPAKRTASQVPLCCTVPQEVTVGNSLVSNTSVRQKNVRTKTRNKTLDVKERDEFSTHWAYSPYPCPPPVYNSSPHGILPLPPMFPTQSLVNDATTFRMPHIESVGPPQLKIYKCRLPSALIPLLQRLIAHSEAFCRTQPHGWRTHLYTLTKQDVALSAVPGGLDLAAPVTACILEHIRVLYHVPAIRMDRNQPHVLKYVSGGDAACRGVGLHYDRCDVTANLLLAHAFRGGGTFFPAALTTVHLQPGEFLLHPGSLIHQGLDVTAGTRYLMVMFCHVGKAPPQSNRKPKAVQT</sequence>
<evidence type="ECO:0000256" key="5">
    <source>
        <dbReference type="ARBA" id="ARBA00023004"/>
    </source>
</evidence>
<dbReference type="SMART" id="SM00702">
    <property type="entry name" value="P4Hc"/>
    <property type="match status" value="1"/>
</dbReference>
<evidence type="ECO:0000313" key="8">
    <source>
        <dbReference type="Proteomes" id="UP000000759"/>
    </source>
</evidence>
<dbReference type="OrthoDB" id="69177at2759"/>
<organism evidence="7 8">
    <name type="scientific">Phaeodactylum tricornutum (strain CCAP 1055/1)</name>
    <dbReference type="NCBI Taxonomy" id="556484"/>
    <lineage>
        <taxon>Eukaryota</taxon>
        <taxon>Sar</taxon>
        <taxon>Stramenopiles</taxon>
        <taxon>Ochrophyta</taxon>
        <taxon>Bacillariophyta</taxon>
        <taxon>Bacillariophyceae</taxon>
        <taxon>Bacillariophycidae</taxon>
        <taxon>Naviculales</taxon>
        <taxon>Phaeodactylaceae</taxon>
        <taxon>Phaeodactylum</taxon>
    </lineage>
</organism>
<keyword evidence="4" id="KW-0560">Oxidoreductase</keyword>
<evidence type="ECO:0000256" key="3">
    <source>
        <dbReference type="ARBA" id="ARBA00022964"/>
    </source>
</evidence>
<evidence type="ECO:0000256" key="1">
    <source>
        <dbReference type="ARBA" id="ARBA00001961"/>
    </source>
</evidence>
<dbReference type="GeneID" id="7197966"/>
<gene>
    <name evidence="7" type="ORF">PHATRDRAFT_44303</name>
</gene>
<dbReference type="RefSeq" id="XP_002178178.1">
    <property type="nucleotide sequence ID" value="XM_002178142.1"/>
</dbReference>
<dbReference type="PaxDb" id="2850-Phatr44303"/>
<keyword evidence="2" id="KW-0479">Metal-binding</keyword>
<reference evidence="8" key="2">
    <citation type="submission" date="2008-08" db="EMBL/GenBank/DDBJ databases">
        <authorList>
            <consortium name="Diatom Consortium"/>
            <person name="Grigoriev I."/>
            <person name="Grimwood J."/>
            <person name="Kuo A."/>
            <person name="Otillar R.P."/>
            <person name="Salamov A."/>
            <person name="Detter J.C."/>
            <person name="Lindquist E."/>
            <person name="Shapiro H."/>
            <person name="Lucas S."/>
            <person name="Glavina del Rio T."/>
            <person name="Pitluck S."/>
            <person name="Rokhsar D."/>
            <person name="Bowler C."/>
        </authorList>
    </citation>
    <scope>GENOME REANNOTATION</scope>
    <source>
        <strain evidence="8">CCAP 1055/1</strain>
    </source>
</reference>
<dbReference type="PROSITE" id="PS51471">
    <property type="entry name" value="FE2OG_OXY"/>
    <property type="match status" value="1"/>
</dbReference>
<dbReference type="KEGG" id="pti:PHATRDRAFT_44303"/>
<dbReference type="HOGENOM" id="CLU_600619_0_0_1"/>
<dbReference type="EMBL" id="CM000607">
    <property type="protein sequence ID" value="EEC49843.1"/>
    <property type="molecule type" value="Genomic_DNA"/>
</dbReference>
<dbReference type="InterPro" id="IPR005123">
    <property type="entry name" value="Oxoglu/Fe-dep_dioxygenase_dom"/>
</dbReference>
<dbReference type="InParanoid" id="B7FTM8"/>
<dbReference type="Gene3D" id="2.60.120.620">
    <property type="entry name" value="q2cbj1_9rhob like domain"/>
    <property type="match status" value="1"/>
</dbReference>
<proteinExistence type="predicted"/>